<dbReference type="InterPro" id="IPR059000">
    <property type="entry name" value="ATPase_P-type_domA"/>
</dbReference>
<dbReference type="PROSITE" id="PS50846">
    <property type="entry name" value="HMA_2"/>
    <property type="match status" value="1"/>
</dbReference>
<dbReference type="InterPro" id="IPR023299">
    <property type="entry name" value="ATPase_P-typ_cyto_dom_N"/>
</dbReference>
<keyword evidence="5 13" id="KW-0479">Metal-binding</keyword>
<dbReference type="InterPro" id="IPR008250">
    <property type="entry name" value="ATPase_P-typ_transduc_dom_A_sf"/>
</dbReference>
<dbReference type="GO" id="GO:0005886">
    <property type="term" value="C:plasma membrane"/>
    <property type="evidence" value="ECO:0007669"/>
    <property type="project" value="UniProtKB-SubCell"/>
</dbReference>
<dbReference type="EMBL" id="FXEG02000001">
    <property type="protein sequence ID" value="SOX51475.1"/>
    <property type="molecule type" value="Genomic_DNA"/>
</dbReference>
<keyword evidence="10 13" id="KW-0472">Membrane</keyword>
<comment type="caution">
    <text evidence="15">The sequence shown here is derived from an EMBL/GenBank/DDBJ whole genome shotgun (WGS) entry which is preliminary data.</text>
</comment>
<dbReference type="SFLD" id="SFLDF00027">
    <property type="entry name" value="p-type_atpase"/>
    <property type="match status" value="1"/>
</dbReference>
<dbReference type="SUPFAM" id="SSF81653">
    <property type="entry name" value="Calcium ATPase, transduction domain A"/>
    <property type="match status" value="1"/>
</dbReference>
<dbReference type="Gene3D" id="3.30.70.100">
    <property type="match status" value="1"/>
</dbReference>
<dbReference type="Gene3D" id="3.40.1110.10">
    <property type="entry name" value="Calcium-transporting ATPase, cytoplasmic domain N"/>
    <property type="match status" value="1"/>
</dbReference>
<dbReference type="FunFam" id="3.30.70.100:FF:000005">
    <property type="entry name" value="Copper-exporting P-type ATPase A"/>
    <property type="match status" value="1"/>
</dbReference>
<dbReference type="SUPFAM" id="SSF81665">
    <property type="entry name" value="Calcium ATPase, transmembrane domain M"/>
    <property type="match status" value="1"/>
</dbReference>
<proteinExistence type="inferred from homology"/>
<dbReference type="InterPro" id="IPR036163">
    <property type="entry name" value="HMA_dom_sf"/>
</dbReference>
<dbReference type="OrthoDB" id="7059309at2"/>
<dbReference type="InterPro" id="IPR001757">
    <property type="entry name" value="P_typ_ATPase"/>
</dbReference>
<dbReference type="CDD" id="cd00371">
    <property type="entry name" value="HMA"/>
    <property type="match status" value="1"/>
</dbReference>
<feature type="transmembrane region" description="Helical" evidence="13">
    <location>
        <begin position="703"/>
        <end position="720"/>
    </location>
</feature>
<protein>
    <recommendedName>
        <fullName evidence="12">Cation-transporting P-type ATPase B</fullName>
    </recommendedName>
</protein>
<evidence type="ECO:0000256" key="8">
    <source>
        <dbReference type="ARBA" id="ARBA00022967"/>
    </source>
</evidence>
<evidence type="ECO:0000256" key="10">
    <source>
        <dbReference type="ARBA" id="ARBA00023136"/>
    </source>
</evidence>
<evidence type="ECO:0000256" key="5">
    <source>
        <dbReference type="ARBA" id="ARBA00022723"/>
    </source>
</evidence>
<keyword evidence="9 13" id="KW-1133">Transmembrane helix</keyword>
<name>A0A2K4Y3W3_9MYCO</name>
<evidence type="ECO:0000256" key="4">
    <source>
        <dbReference type="ARBA" id="ARBA00022692"/>
    </source>
</evidence>
<dbReference type="PROSITE" id="PS00154">
    <property type="entry name" value="ATPASE_E1_E2"/>
    <property type="match status" value="1"/>
</dbReference>
<dbReference type="PRINTS" id="PR00120">
    <property type="entry name" value="HATPASE"/>
</dbReference>
<dbReference type="GO" id="GO:0005507">
    <property type="term" value="F:copper ion binding"/>
    <property type="evidence" value="ECO:0007669"/>
    <property type="project" value="TreeGrafter"/>
</dbReference>
<keyword evidence="6 13" id="KW-0547">Nucleotide-binding</keyword>
<comment type="catalytic activity">
    <reaction evidence="11">
        <text>ATP + H2O = ADP + phosphate + H(+)</text>
        <dbReference type="Rhea" id="RHEA:13065"/>
        <dbReference type="ChEBI" id="CHEBI:15377"/>
        <dbReference type="ChEBI" id="CHEBI:15378"/>
        <dbReference type="ChEBI" id="CHEBI:30616"/>
        <dbReference type="ChEBI" id="CHEBI:43474"/>
        <dbReference type="ChEBI" id="CHEBI:456216"/>
    </reaction>
</comment>
<evidence type="ECO:0000259" key="14">
    <source>
        <dbReference type="PROSITE" id="PS50846"/>
    </source>
</evidence>
<evidence type="ECO:0000256" key="9">
    <source>
        <dbReference type="ARBA" id="ARBA00022989"/>
    </source>
</evidence>
<dbReference type="SUPFAM" id="SSF56784">
    <property type="entry name" value="HAD-like"/>
    <property type="match status" value="1"/>
</dbReference>
<feature type="transmembrane region" description="Helical" evidence="13">
    <location>
        <begin position="197"/>
        <end position="215"/>
    </location>
</feature>
<feature type="transmembrane region" description="Helical" evidence="13">
    <location>
        <begin position="153"/>
        <end position="177"/>
    </location>
</feature>
<dbReference type="NCBIfam" id="TIGR01511">
    <property type="entry name" value="ATPase-IB1_Cu"/>
    <property type="match status" value="1"/>
</dbReference>
<dbReference type="PANTHER" id="PTHR43520">
    <property type="entry name" value="ATP7, ISOFORM B"/>
    <property type="match status" value="1"/>
</dbReference>
<keyword evidence="4 13" id="KW-0812">Transmembrane</keyword>
<dbReference type="PROSITE" id="PS01047">
    <property type="entry name" value="HMA_1"/>
    <property type="match status" value="1"/>
</dbReference>
<dbReference type="Pfam" id="PF00403">
    <property type="entry name" value="HMA"/>
    <property type="match status" value="1"/>
</dbReference>
<dbReference type="InterPro" id="IPR027256">
    <property type="entry name" value="P-typ_ATPase_IB"/>
</dbReference>
<dbReference type="RefSeq" id="WP_096283537.1">
    <property type="nucleotide sequence ID" value="NZ_FXEG02000001.1"/>
</dbReference>
<dbReference type="InterPro" id="IPR006121">
    <property type="entry name" value="HMA_dom"/>
</dbReference>
<evidence type="ECO:0000313" key="16">
    <source>
        <dbReference type="Proteomes" id="UP000236318"/>
    </source>
</evidence>
<dbReference type="Proteomes" id="UP000236318">
    <property type="component" value="Unassembled WGS sequence"/>
</dbReference>
<dbReference type="InterPro" id="IPR023214">
    <property type="entry name" value="HAD_sf"/>
</dbReference>
<dbReference type="Gene3D" id="3.40.50.1000">
    <property type="entry name" value="HAD superfamily/HAD-like"/>
    <property type="match status" value="1"/>
</dbReference>
<keyword evidence="7 13" id="KW-0067">ATP-binding</keyword>
<comment type="similarity">
    <text evidence="2 13">Belongs to the cation transport ATPase (P-type) (TC 3.A.3) family. Type IB subfamily.</text>
</comment>
<evidence type="ECO:0000256" key="11">
    <source>
        <dbReference type="ARBA" id="ARBA00049360"/>
    </source>
</evidence>
<dbReference type="GO" id="GO:0043682">
    <property type="term" value="F:P-type divalent copper transporter activity"/>
    <property type="evidence" value="ECO:0007669"/>
    <property type="project" value="TreeGrafter"/>
</dbReference>
<dbReference type="NCBIfam" id="TIGR01494">
    <property type="entry name" value="ATPase_P-type"/>
    <property type="match status" value="1"/>
</dbReference>
<feature type="transmembrane region" description="Helical" evidence="13">
    <location>
        <begin position="118"/>
        <end position="141"/>
    </location>
</feature>
<dbReference type="SFLD" id="SFLDS00003">
    <property type="entry name" value="Haloacid_Dehalogenase"/>
    <property type="match status" value="1"/>
</dbReference>
<dbReference type="GO" id="GO:0055070">
    <property type="term" value="P:copper ion homeostasis"/>
    <property type="evidence" value="ECO:0007669"/>
    <property type="project" value="TreeGrafter"/>
</dbReference>
<evidence type="ECO:0000256" key="12">
    <source>
        <dbReference type="ARBA" id="ARBA00074171"/>
    </source>
</evidence>
<dbReference type="Pfam" id="PF00122">
    <property type="entry name" value="E1-E2_ATPase"/>
    <property type="match status" value="1"/>
</dbReference>
<gene>
    <name evidence="15" type="ORF">MAAFP003_136</name>
</gene>
<dbReference type="InterPro" id="IPR036412">
    <property type="entry name" value="HAD-like_sf"/>
</dbReference>
<dbReference type="PROSITE" id="PS01229">
    <property type="entry name" value="COF_2"/>
    <property type="match status" value="1"/>
</dbReference>
<evidence type="ECO:0000256" key="3">
    <source>
        <dbReference type="ARBA" id="ARBA00022475"/>
    </source>
</evidence>
<feature type="transmembrane region" description="Helical" evidence="13">
    <location>
        <begin position="384"/>
        <end position="406"/>
    </location>
</feature>
<feature type="transmembrane region" description="Helical" evidence="13">
    <location>
        <begin position="357"/>
        <end position="378"/>
    </location>
</feature>
<sequence>MTTSAVSNLELDIAGMTCASCAARLEKALNKLDGVTATVNFALERASVTVPAGYDPQSLVVEVEKAGYSAVMPQSHAEAAGDDHELASLRNRLIAAIVLATPVIAMAMIPAWEFRNWQWASLALAAPVVLWAGWPFHAAAWTNLKHGAATMDTLVSIGTLSAFLWSVYALFFGTAGHRHLHHGFSLTVTPSVGAGDIYLEVAAGVTLFVLAGRYFETRSKRRAGAALRALVELGAKDVAVLRPDFLRPDGAGIEIRIPVEQLKVGDEFVVRPGEKIATDGVVVSGSSAVDASMLTGESVPIEVGEGDVVTGATVNAGGRLVVRATRVGADTQLAQMARLVENAQSGKAKVQRLADRVSAVFVPIVIAIAVVTLVGWLVAGFPVAAAFTAAVAVLIIACPCALGLATPTALLVGTGRAAQLGVLIKGPEVLESTRKVDTIVLDKTGTVTTGKMTLVDVIAAPGTDRAAVLRWAGALENASEHPVAQAIAKAAAAELGSLPAPEGFTNVQGKGVQGTVDGHAVVVGRESLLADWGQYLDAGLTPTLCEAKLRAESEGKTAVAVGWDGSARGILVIADTVKPTSAEAIRQFKRLGLTPVLLTGDNQIVADRIAGELRIAHVIAEVLPADKVAVVQRLQSDGKVVAMVGDGVNDAAALASADLGIAMGTGTDVAIEAADLTLVRGDLCAAVDAIRLSRKTLATIKMNLFWAFGYNAAAIPLAALGLLNPMLAGAAMAFSSVFVVGNSLRLRSFTSAIRPGDMG</sequence>
<evidence type="ECO:0000256" key="7">
    <source>
        <dbReference type="ARBA" id="ARBA00022840"/>
    </source>
</evidence>
<dbReference type="AlphaFoldDB" id="A0A2K4Y3W3"/>
<feature type="transmembrane region" description="Helical" evidence="13">
    <location>
        <begin position="726"/>
        <end position="744"/>
    </location>
</feature>
<dbReference type="InterPro" id="IPR044492">
    <property type="entry name" value="P_typ_ATPase_HD_dom"/>
</dbReference>
<dbReference type="InterPro" id="IPR023298">
    <property type="entry name" value="ATPase_P-typ_TM_dom_sf"/>
</dbReference>
<comment type="subcellular location">
    <subcellularLocation>
        <location evidence="1">Cell membrane</location>
        <topology evidence="1">Multi-pass membrane protein</topology>
    </subcellularLocation>
</comment>
<reference evidence="15" key="1">
    <citation type="submission" date="2018-01" db="EMBL/GenBank/DDBJ databases">
        <authorList>
            <consortium name="Urmite Genomes"/>
        </authorList>
    </citation>
    <scope>NUCLEOTIDE SEQUENCE [LARGE SCALE GENOMIC DNA]</scope>
    <source>
        <strain evidence="15">AFP003</strain>
    </source>
</reference>
<evidence type="ECO:0000256" key="6">
    <source>
        <dbReference type="ARBA" id="ARBA00022741"/>
    </source>
</evidence>
<evidence type="ECO:0000256" key="1">
    <source>
        <dbReference type="ARBA" id="ARBA00004651"/>
    </source>
</evidence>
<dbReference type="FunFam" id="2.70.150.10:FF:000002">
    <property type="entry name" value="Copper-transporting ATPase 1, putative"/>
    <property type="match status" value="1"/>
</dbReference>
<dbReference type="Pfam" id="PF00702">
    <property type="entry name" value="Hydrolase"/>
    <property type="match status" value="1"/>
</dbReference>
<feature type="transmembrane region" description="Helical" evidence="13">
    <location>
        <begin position="93"/>
        <end position="112"/>
    </location>
</feature>
<dbReference type="SUPFAM" id="SSF55008">
    <property type="entry name" value="HMA, heavy metal-associated domain"/>
    <property type="match status" value="1"/>
</dbReference>
<keyword evidence="8" id="KW-1278">Translocase</keyword>
<keyword evidence="3 13" id="KW-1003">Cell membrane</keyword>
<accession>A0A2K4Y3W3</accession>
<dbReference type="InterPro" id="IPR017969">
    <property type="entry name" value="Heavy-metal-associated_CS"/>
</dbReference>
<organism evidence="15 16">
    <name type="scientific">Mycobacterium ahvazicum</name>
    <dbReference type="NCBI Taxonomy" id="1964395"/>
    <lineage>
        <taxon>Bacteria</taxon>
        <taxon>Bacillati</taxon>
        <taxon>Actinomycetota</taxon>
        <taxon>Actinomycetes</taxon>
        <taxon>Mycobacteriales</taxon>
        <taxon>Mycobacteriaceae</taxon>
        <taxon>Mycobacterium</taxon>
        <taxon>Mycobacterium simiae complex</taxon>
    </lineage>
</organism>
<keyword evidence="16" id="KW-1185">Reference proteome</keyword>
<dbReference type="Gene3D" id="2.70.150.10">
    <property type="entry name" value="Calcium-transporting ATPase, cytoplasmic transduction domain A"/>
    <property type="match status" value="1"/>
</dbReference>
<evidence type="ECO:0000256" key="13">
    <source>
        <dbReference type="RuleBase" id="RU362081"/>
    </source>
</evidence>
<dbReference type="GO" id="GO:0016887">
    <property type="term" value="F:ATP hydrolysis activity"/>
    <property type="evidence" value="ECO:0007669"/>
    <property type="project" value="InterPro"/>
</dbReference>
<dbReference type="PRINTS" id="PR00119">
    <property type="entry name" value="CATATPASE"/>
</dbReference>
<evidence type="ECO:0000313" key="15">
    <source>
        <dbReference type="EMBL" id="SOX51475.1"/>
    </source>
</evidence>
<feature type="domain" description="HMA" evidence="14">
    <location>
        <begin position="7"/>
        <end position="71"/>
    </location>
</feature>
<dbReference type="InterPro" id="IPR018303">
    <property type="entry name" value="ATPase_P-typ_P_site"/>
</dbReference>
<dbReference type="NCBIfam" id="TIGR01525">
    <property type="entry name" value="ATPase-IB_hvy"/>
    <property type="match status" value="1"/>
</dbReference>
<dbReference type="SFLD" id="SFLDG00002">
    <property type="entry name" value="C1.7:_P-type_atpase_like"/>
    <property type="match status" value="1"/>
</dbReference>
<dbReference type="PANTHER" id="PTHR43520:SF8">
    <property type="entry name" value="P-TYPE CU(+) TRANSPORTER"/>
    <property type="match status" value="1"/>
</dbReference>
<dbReference type="CDD" id="cd02094">
    <property type="entry name" value="P-type_ATPase_Cu-like"/>
    <property type="match status" value="1"/>
</dbReference>
<dbReference type="GO" id="GO:0005524">
    <property type="term" value="F:ATP binding"/>
    <property type="evidence" value="ECO:0007669"/>
    <property type="project" value="UniProtKB-UniRule"/>
</dbReference>
<evidence type="ECO:0000256" key="2">
    <source>
        <dbReference type="ARBA" id="ARBA00006024"/>
    </source>
</evidence>